<evidence type="ECO:0000256" key="5">
    <source>
        <dbReference type="ARBA" id="ARBA00023015"/>
    </source>
</evidence>
<protein>
    <submittedName>
        <fullName evidence="10">Uncharacterized protein</fullName>
    </submittedName>
</protein>
<proteinExistence type="predicted"/>
<evidence type="ECO:0000256" key="8">
    <source>
        <dbReference type="ARBA" id="ARBA00023242"/>
    </source>
</evidence>
<keyword evidence="5" id="KW-0805">Transcription regulation</keyword>
<evidence type="ECO:0000256" key="7">
    <source>
        <dbReference type="ARBA" id="ARBA00023163"/>
    </source>
</evidence>
<keyword evidence="2" id="KW-0479">Metal-binding</keyword>
<keyword evidence="11" id="KW-1185">Reference proteome</keyword>
<evidence type="ECO:0000256" key="4">
    <source>
        <dbReference type="ARBA" id="ARBA00022833"/>
    </source>
</evidence>
<name>A0ABV0TVT3_9TELE</name>
<evidence type="ECO:0000256" key="2">
    <source>
        <dbReference type="ARBA" id="ARBA00022723"/>
    </source>
</evidence>
<keyword evidence="6" id="KW-0238">DNA-binding</keyword>
<keyword evidence="7" id="KW-0804">Transcription</keyword>
<evidence type="ECO:0000313" key="11">
    <source>
        <dbReference type="Proteomes" id="UP001482620"/>
    </source>
</evidence>
<comment type="caution">
    <text evidence="10">The sequence shown here is derived from an EMBL/GenBank/DDBJ whole genome shotgun (WGS) entry which is preliminary data.</text>
</comment>
<evidence type="ECO:0000256" key="1">
    <source>
        <dbReference type="ARBA" id="ARBA00004123"/>
    </source>
</evidence>
<keyword evidence="8" id="KW-0539">Nucleus</keyword>
<dbReference type="Proteomes" id="UP001482620">
    <property type="component" value="Unassembled WGS sequence"/>
</dbReference>
<dbReference type="PANTHER" id="PTHR13006">
    <property type="entry name" value="PAPILLOMAVIRUS REGULATORY FACTOR PRF-1"/>
    <property type="match status" value="1"/>
</dbReference>
<feature type="compositionally biased region" description="Low complexity" evidence="9">
    <location>
        <begin position="71"/>
        <end position="83"/>
    </location>
</feature>
<organism evidence="10 11">
    <name type="scientific">Ilyodon furcidens</name>
    <name type="common">goldbreast splitfin</name>
    <dbReference type="NCBI Taxonomy" id="33524"/>
    <lineage>
        <taxon>Eukaryota</taxon>
        <taxon>Metazoa</taxon>
        <taxon>Chordata</taxon>
        <taxon>Craniata</taxon>
        <taxon>Vertebrata</taxon>
        <taxon>Euteleostomi</taxon>
        <taxon>Actinopterygii</taxon>
        <taxon>Neopterygii</taxon>
        <taxon>Teleostei</taxon>
        <taxon>Neoteleostei</taxon>
        <taxon>Acanthomorphata</taxon>
        <taxon>Ovalentaria</taxon>
        <taxon>Atherinomorphae</taxon>
        <taxon>Cyprinodontiformes</taxon>
        <taxon>Goodeidae</taxon>
        <taxon>Ilyodon</taxon>
    </lineage>
</organism>
<gene>
    <name evidence="10" type="ORF">ILYODFUR_018739</name>
</gene>
<evidence type="ECO:0000256" key="6">
    <source>
        <dbReference type="ARBA" id="ARBA00023125"/>
    </source>
</evidence>
<evidence type="ECO:0000256" key="9">
    <source>
        <dbReference type="SAM" id="MobiDB-lite"/>
    </source>
</evidence>
<dbReference type="EMBL" id="JAHRIQ010048177">
    <property type="protein sequence ID" value="MEQ2237017.1"/>
    <property type="molecule type" value="Genomic_DNA"/>
</dbReference>
<reference evidence="10 11" key="1">
    <citation type="submission" date="2021-06" db="EMBL/GenBank/DDBJ databases">
        <authorList>
            <person name="Palmer J.M."/>
        </authorList>
    </citation>
    <scope>NUCLEOTIDE SEQUENCE [LARGE SCALE GENOMIC DNA]</scope>
    <source>
        <strain evidence="11">if_2019</strain>
        <tissue evidence="10">Muscle</tissue>
    </source>
</reference>
<evidence type="ECO:0000256" key="3">
    <source>
        <dbReference type="ARBA" id="ARBA00022771"/>
    </source>
</evidence>
<dbReference type="PANTHER" id="PTHR13006:SF8">
    <property type="entry name" value="SLC2A4 REGULATOR"/>
    <property type="match status" value="1"/>
</dbReference>
<accession>A0ABV0TVT3</accession>
<dbReference type="InterPro" id="IPR052253">
    <property type="entry name" value="CR1/CR2-DNA-binding_regulator"/>
</dbReference>
<evidence type="ECO:0000313" key="10">
    <source>
        <dbReference type="EMBL" id="MEQ2237017.1"/>
    </source>
</evidence>
<keyword evidence="4" id="KW-0862">Zinc</keyword>
<keyword evidence="3" id="KW-0863">Zinc-finger</keyword>
<sequence length="151" mass="16359">MRLDLSAWSLVGRRRRHHSLVQNPSGHADKEVMAATVLTSLSTSPLVLCPSSVPTEPASKTWKEVLSASYSSSTSGNWSWDASDQSVPSTPSPPLSKDANLGFLLSSQGDGASEDVSESTHFMFDDPIPRKRKVKMISVSISHDKDLFSSN</sequence>
<feature type="region of interest" description="Disordered" evidence="9">
    <location>
        <begin position="71"/>
        <end position="118"/>
    </location>
</feature>
<comment type="subcellular location">
    <subcellularLocation>
        <location evidence="1">Nucleus</location>
    </subcellularLocation>
</comment>